<evidence type="ECO:0000313" key="9">
    <source>
        <dbReference type="Proteomes" id="UP000193926"/>
    </source>
</evidence>
<proteinExistence type="inferred from homology"/>
<dbReference type="GO" id="GO:0005886">
    <property type="term" value="C:plasma membrane"/>
    <property type="evidence" value="ECO:0007669"/>
    <property type="project" value="UniProtKB-SubCell"/>
</dbReference>
<dbReference type="Proteomes" id="UP000193926">
    <property type="component" value="Unassembled WGS sequence"/>
</dbReference>
<dbReference type="EMBL" id="JFKC01000001">
    <property type="protein sequence ID" value="OSQ53159.1"/>
    <property type="molecule type" value="Genomic_DNA"/>
</dbReference>
<keyword evidence="9" id="KW-1185">Reference proteome</keyword>
<evidence type="ECO:0000256" key="4">
    <source>
        <dbReference type="ARBA" id="ARBA00022692"/>
    </source>
</evidence>
<evidence type="ECO:0000256" key="7">
    <source>
        <dbReference type="SAM" id="Phobius"/>
    </source>
</evidence>
<comment type="caution">
    <text evidence="8">The sequence shown here is derived from an EMBL/GenBank/DDBJ whole genome shotgun (WGS) entry which is preliminary data.</text>
</comment>
<feature type="transmembrane region" description="Helical" evidence="7">
    <location>
        <begin position="27"/>
        <end position="49"/>
    </location>
</feature>
<evidence type="ECO:0000256" key="3">
    <source>
        <dbReference type="ARBA" id="ARBA00022475"/>
    </source>
</evidence>
<dbReference type="STRING" id="1123756.MGEO_00925"/>
<dbReference type="RefSeq" id="WP_085634816.1">
    <property type="nucleotide sequence ID" value="NZ_JFKC01000001.1"/>
</dbReference>
<comment type="subcellular location">
    <subcellularLocation>
        <location evidence="1">Cell membrane</location>
        <topology evidence="1">Multi-pass membrane protein</topology>
    </subcellularLocation>
</comment>
<accession>A0A1X4NQD8</accession>
<protein>
    <recommendedName>
        <fullName evidence="10">Transglycosylase</fullName>
    </recommendedName>
</protein>
<feature type="transmembrane region" description="Helical" evidence="7">
    <location>
        <begin position="54"/>
        <end position="72"/>
    </location>
</feature>
<dbReference type="Pfam" id="PF04226">
    <property type="entry name" value="Transgly_assoc"/>
    <property type="match status" value="1"/>
</dbReference>
<evidence type="ECO:0000313" key="8">
    <source>
        <dbReference type="EMBL" id="OSQ53159.1"/>
    </source>
</evidence>
<keyword evidence="5 7" id="KW-1133">Transmembrane helix</keyword>
<reference evidence="8 9" key="1">
    <citation type="submission" date="2014-03" db="EMBL/GenBank/DDBJ databases">
        <title>The draft genome sequence of Marivita geojedonensis KCTC 23882.</title>
        <authorList>
            <person name="Lai Q."/>
            <person name="Shao Z."/>
        </authorList>
    </citation>
    <scope>NUCLEOTIDE SEQUENCE [LARGE SCALE GENOMIC DNA]</scope>
    <source>
        <strain evidence="8 9">DPG-138</strain>
    </source>
</reference>
<name>A0A1X4NQD8_9RHOB</name>
<dbReference type="AlphaFoldDB" id="A0A1X4NQD8"/>
<keyword evidence="4 7" id="KW-0812">Transmembrane</keyword>
<evidence type="ECO:0000256" key="6">
    <source>
        <dbReference type="ARBA" id="ARBA00023136"/>
    </source>
</evidence>
<gene>
    <name evidence="8" type="ORF">MGEO_00925</name>
</gene>
<keyword evidence="3" id="KW-1003">Cell membrane</keyword>
<evidence type="ECO:0000256" key="1">
    <source>
        <dbReference type="ARBA" id="ARBA00004651"/>
    </source>
</evidence>
<evidence type="ECO:0008006" key="10">
    <source>
        <dbReference type="Google" id="ProtNLM"/>
    </source>
</evidence>
<keyword evidence="6 7" id="KW-0472">Membrane</keyword>
<dbReference type="InterPro" id="IPR007341">
    <property type="entry name" value="Transgly_assoc"/>
</dbReference>
<sequence>MHILFLLIIGAAAGFLATRVMRVEMSTLATVMVGVAGALIGGLVIRLLLAATGAVAGFVGAILGAMIVIWVVQQLRS</sequence>
<organism evidence="8 9">
    <name type="scientific">Marivita geojedonensis</name>
    <dbReference type="NCBI Taxonomy" id="1123756"/>
    <lineage>
        <taxon>Bacteria</taxon>
        <taxon>Pseudomonadati</taxon>
        <taxon>Pseudomonadota</taxon>
        <taxon>Alphaproteobacteria</taxon>
        <taxon>Rhodobacterales</taxon>
        <taxon>Roseobacteraceae</taxon>
        <taxon>Marivita</taxon>
    </lineage>
</organism>
<comment type="similarity">
    <text evidence="2">Belongs to the UPF0410 family.</text>
</comment>
<evidence type="ECO:0000256" key="2">
    <source>
        <dbReference type="ARBA" id="ARBA00011006"/>
    </source>
</evidence>
<evidence type="ECO:0000256" key="5">
    <source>
        <dbReference type="ARBA" id="ARBA00022989"/>
    </source>
</evidence>